<gene>
    <name evidence="1" type="ORF">PDMSB3_0040</name>
</gene>
<dbReference type="EMBL" id="LR699556">
    <property type="protein sequence ID" value="VVD31164.1"/>
    <property type="molecule type" value="Genomic_DNA"/>
</dbReference>
<sequence>MTAFIAKDNGGEISKKDKYLPRSRGSPSLRDFCGVPNPADYRVSVILTTTATFASITTAAFTVKRTTRIVHEKWIYRTHEQL</sequence>
<accession>A0A5Q4Z2T4</accession>
<dbReference type="Proteomes" id="UP000325811">
    <property type="component" value="Plasmid pII"/>
</dbReference>
<keyword evidence="1" id="KW-0614">Plasmid</keyword>
<protein>
    <submittedName>
        <fullName evidence="1">Uncharacterized protein</fullName>
    </submittedName>
</protein>
<evidence type="ECO:0000313" key="1">
    <source>
        <dbReference type="EMBL" id="VVD31164.1"/>
    </source>
</evidence>
<proteinExistence type="predicted"/>
<name>A0A5Q4Z2T4_9BURK</name>
<geneLocation type="plasmid" evidence="1 2">
    <name>pII</name>
</geneLocation>
<dbReference type="KEGG" id="pdio:PDMSB3_0040.3"/>
<evidence type="ECO:0000313" key="2">
    <source>
        <dbReference type="Proteomes" id="UP000325811"/>
    </source>
</evidence>
<dbReference type="AlphaFoldDB" id="A0A5Q4Z2T4"/>
<organism evidence="1 2">
    <name type="scientific">Paraburkholderia dioscoreae</name>
    <dbReference type="NCBI Taxonomy" id="2604047"/>
    <lineage>
        <taxon>Bacteria</taxon>
        <taxon>Pseudomonadati</taxon>
        <taxon>Pseudomonadota</taxon>
        <taxon>Betaproteobacteria</taxon>
        <taxon>Burkholderiales</taxon>
        <taxon>Burkholderiaceae</taxon>
        <taxon>Paraburkholderia</taxon>
    </lineage>
</organism>
<keyword evidence="2" id="KW-1185">Reference proteome</keyword>
<reference evidence="1 2" key="1">
    <citation type="submission" date="2019-08" db="EMBL/GenBank/DDBJ databases">
        <authorList>
            <person name="Herpell B J."/>
        </authorList>
    </citation>
    <scope>NUCLEOTIDE SEQUENCE [LARGE SCALE GENOMIC DNA]</scope>
    <source>
        <strain evidence="2">Msb3</strain>
        <plasmid evidence="1 2">pII</plasmid>
    </source>
</reference>